<dbReference type="AlphaFoldDB" id="A0A165IUE4"/>
<dbReference type="Pfam" id="PF08447">
    <property type="entry name" value="PAS_3"/>
    <property type="match status" value="1"/>
</dbReference>
<dbReference type="EMBL" id="KV407455">
    <property type="protein sequence ID" value="KZF25403.1"/>
    <property type="molecule type" value="Genomic_DNA"/>
</dbReference>
<dbReference type="OrthoDB" id="411251at2759"/>
<feature type="domain" description="PAS" evidence="2">
    <location>
        <begin position="1"/>
        <end position="63"/>
    </location>
</feature>
<feature type="domain" description="PAS" evidence="2">
    <location>
        <begin position="166"/>
        <end position="191"/>
    </location>
</feature>
<dbReference type="SUPFAM" id="SSF55785">
    <property type="entry name" value="PYP-like sensor domain (PAS domain)"/>
    <property type="match status" value="2"/>
</dbReference>
<name>A0A165IUE4_XYLHT</name>
<feature type="compositionally biased region" description="Low complexity" evidence="1">
    <location>
        <begin position="288"/>
        <end position="304"/>
    </location>
</feature>
<dbReference type="InParanoid" id="A0A165IUE4"/>
<dbReference type="RefSeq" id="XP_018190958.1">
    <property type="nucleotide sequence ID" value="XM_018334777.1"/>
</dbReference>
<dbReference type="SMART" id="SM00091">
    <property type="entry name" value="PAS"/>
    <property type="match status" value="2"/>
</dbReference>
<evidence type="ECO:0000313" key="4">
    <source>
        <dbReference type="Proteomes" id="UP000076632"/>
    </source>
</evidence>
<dbReference type="OMA" id="GVFAAPW"/>
<dbReference type="InterPro" id="IPR035965">
    <property type="entry name" value="PAS-like_dom_sf"/>
</dbReference>
<dbReference type="InterPro" id="IPR050933">
    <property type="entry name" value="Circadian_TF"/>
</dbReference>
<dbReference type="Gene3D" id="3.30.450.20">
    <property type="entry name" value="PAS domain"/>
    <property type="match status" value="2"/>
</dbReference>
<keyword evidence="4" id="KW-1185">Reference proteome</keyword>
<feature type="compositionally biased region" description="Basic and acidic residues" evidence="1">
    <location>
        <begin position="250"/>
        <end position="265"/>
    </location>
</feature>
<dbReference type="CDD" id="cd00130">
    <property type="entry name" value="PAS"/>
    <property type="match status" value="2"/>
</dbReference>
<sequence length="566" mass="61792">MESTFITIHDLSRDARILYASDSIADILGYSPQEATGKSCWEYFHPEEIPFAREVHGRGVKLDKAAVLAYCQIKNKDGQWVGCECCFTIAYDVLVACTSIYRHGAKSEKRAVEAPIIRRMFSSSPKDPRYHMLTHLSTKFSKQSNTLSHEPRATLFLNRFTRTLTIMYVSNAVASVLGISAEEMRGKSFYYCIQERCLREAIKCLESAKANDSIAYLRFWFRDPREETHADDDTSMEETSSNQSSEDEEGGVHLEDHLNGGERRRPPYPATLGRRDLGSSSDSTEAGSRISSTSTSVQSHSLSSGNSTDLEGASGATVFDQTGVPQSSTSSLPASSGETTDSSGRRAGDIELEAVVSCTSDGLVVILRRARPAIPDPVRPSAPNPFANGLFASPWTAEPILPSYVPQPQQAAPNMFVPAFGPNAVDSQGVTHHYGSATEDLMNSIREIAVFAWALTGINGCLTEYTRGKPTGFSQPPDGFPVWVPDQTASERIPGFYPQYADNTAGGYPPTAPYGNNAVNRWAHGNQGNVQSTYPFGVTDQSQSFNPTGSGYSYDSANQRRGHHPP</sequence>
<feature type="region of interest" description="Disordered" evidence="1">
    <location>
        <begin position="529"/>
        <end position="566"/>
    </location>
</feature>
<dbReference type="GeneID" id="28899914"/>
<dbReference type="NCBIfam" id="TIGR00229">
    <property type="entry name" value="sensory_box"/>
    <property type="match status" value="1"/>
</dbReference>
<gene>
    <name evidence="3" type="ORF">L228DRAFT_265871</name>
</gene>
<evidence type="ECO:0000259" key="2">
    <source>
        <dbReference type="PROSITE" id="PS50112"/>
    </source>
</evidence>
<organism evidence="3 4">
    <name type="scientific">Xylona heveae (strain CBS 132557 / TC161)</name>
    <dbReference type="NCBI Taxonomy" id="1328760"/>
    <lineage>
        <taxon>Eukaryota</taxon>
        <taxon>Fungi</taxon>
        <taxon>Dikarya</taxon>
        <taxon>Ascomycota</taxon>
        <taxon>Pezizomycotina</taxon>
        <taxon>Xylonomycetes</taxon>
        <taxon>Xylonales</taxon>
        <taxon>Xylonaceae</taxon>
        <taxon>Xylona</taxon>
    </lineage>
</organism>
<dbReference type="STRING" id="1328760.A0A165IUE4"/>
<reference evidence="3 4" key="1">
    <citation type="journal article" date="2016" name="Fungal Biol.">
        <title>The genome of Xylona heveae provides a window into fungal endophytism.</title>
        <authorList>
            <person name="Gazis R."/>
            <person name="Kuo A."/>
            <person name="Riley R."/>
            <person name="LaButti K."/>
            <person name="Lipzen A."/>
            <person name="Lin J."/>
            <person name="Amirebrahimi M."/>
            <person name="Hesse C.N."/>
            <person name="Spatafora J.W."/>
            <person name="Henrissat B."/>
            <person name="Hainaut M."/>
            <person name="Grigoriev I.V."/>
            <person name="Hibbett D.S."/>
        </authorList>
    </citation>
    <scope>NUCLEOTIDE SEQUENCE [LARGE SCALE GENOMIC DNA]</scope>
    <source>
        <strain evidence="3 4">TC161</strain>
    </source>
</reference>
<dbReference type="PANTHER" id="PTHR23042">
    <property type="entry name" value="CIRCADIAN PROTEIN CLOCK/ARNT/BMAL/PAS"/>
    <property type="match status" value="1"/>
</dbReference>
<evidence type="ECO:0000313" key="3">
    <source>
        <dbReference type="EMBL" id="KZF25403.1"/>
    </source>
</evidence>
<dbReference type="InterPro" id="IPR000014">
    <property type="entry name" value="PAS"/>
</dbReference>
<feature type="compositionally biased region" description="Polar residues" evidence="1">
    <location>
        <begin position="529"/>
        <end position="559"/>
    </location>
</feature>
<accession>A0A165IUE4</accession>
<dbReference type="Proteomes" id="UP000076632">
    <property type="component" value="Unassembled WGS sequence"/>
</dbReference>
<dbReference type="PROSITE" id="PS50112">
    <property type="entry name" value="PAS"/>
    <property type="match status" value="2"/>
</dbReference>
<feature type="compositionally biased region" description="Low complexity" evidence="1">
    <location>
        <begin position="327"/>
        <end position="336"/>
    </location>
</feature>
<proteinExistence type="predicted"/>
<feature type="region of interest" description="Disordered" evidence="1">
    <location>
        <begin position="227"/>
        <end position="346"/>
    </location>
</feature>
<dbReference type="Pfam" id="PF13426">
    <property type="entry name" value="PAS_9"/>
    <property type="match status" value="1"/>
</dbReference>
<protein>
    <recommendedName>
        <fullName evidence="2">PAS domain-containing protein</fullName>
    </recommendedName>
</protein>
<evidence type="ECO:0000256" key="1">
    <source>
        <dbReference type="SAM" id="MobiDB-lite"/>
    </source>
</evidence>
<dbReference type="InterPro" id="IPR013655">
    <property type="entry name" value="PAS_fold_3"/>
</dbReference>